<dbReference type="AlphaFoldDB" id="A0A9N9IWU4"/>
<protein>
    <submittedName>
        <fullName evidence="1">9903_t:CDS:1</fullName>
    </submittedName>
</protein>
<gene>
    <name evidence="1" type="ORF">FMOSSE_LOCUS16594</name>
</gene>
<organism evidence="1 2">
    <name type="scientific">Funneliformis mosseae</name>
    <name type="common">Endomycorrhizal fungus</name>
    <name type="synonym">Glomus mosseae</name>
    <dbReference type="NCBI Taxonomy" id="27381"/>
    <lineage>
        <taxon>Eukaryota</taxon>
        <taxon>Fungi</taxon>
        <taxon>Fungi incertae sedis</taxon>
        <taxon>Mucoromycota</taxon>
        <taxon>Glomeromycotina</taxon>
        <taxon>Glomeromycetes</taxon>
        <taxon>Glomerales</taxon>
        <taxon>Glomeraceae</taxon>
        <taxon>Funneliformis</taxon>
    </lineage>
</organism>
<dbReference type="Proteomes" id="UP000789375">
    <property type="component" value="Unassembled WGS sequence"/>
</dbReference>
<reference evidence="1" key="1">
    <citation type="submission" date="2021-06" db="EMBL/GenBank/DDBJ databases">
        <authorList>
            <person name="Kallberg Y."/>
            <person name="Tangrot J."/>
            <person name="Rosling A."/>
        </authorList>
    </citation>
    <scope>NUCLEOTIDE SEQUENCE</scope>
    <source>
        <strain evidence="1">87-6 pot B 2015</strain>
    </source>
</reference>
<dbReference type="EMBL" id="CAJVPP010024583">
    <property type="protein sequence ID" value="CAG8749878.1"/>
    <property type="molecule type" value="Genomic_DNA"/>
</dbReference>
<evidence type="ECO:0000313" key="1">
    <source>
        <dbReference type="EMBL" id="CAG8749878.1"/>
    </source>
</evidence>
<sequence>MSYLQVEWVPGPWVYGISPTKYNYYIRSQPEPLTKEEAIKSYWTEIHRILDVQFKNEVTLREQLVNKHKNLGKGVPVQAYVKWRGLNYAD</sequence>
<keyword evidence="2" id="KW-1185">Reference proteome</keyword>
<feature type="non-terminal residue" evidence="1">
    <location>
        <position position="90"/>
    </location>
</feature>
<name>A0A9N9IWU4_FUNMO</name>
<comment type="caution">
    <text evidence="1">The sequence shown here is derived from an EMBL/GenBank/DDBJ whole genome shotgun (WGS) entry which is preliminary data.</text>
</comment>
<accession>A0A9N9IWU4</accession>
<evidence type="ECO:0000313" key="2">
    <source>
        <dbReference type="Proteomes" id="UP000789375"/>
    </source>
</evidence>
<proteinExistence type="predicted"/>